<dbReference type="GO" id="GO:0006265">
    <property type="term" value="P:DNA topological change"/>
    <property type="evidence" value="ECO:0007669"/>
    <property type="project" value="UniProtKB-UniRule"/>
</dbReference>
<dbReference type="PRINTS" id="PR00418">
    <property type="entry name" value="TPI2FAMILY"/>
</dbReference>
<feature type="compositionally biased region" description="Low complexity" evidence="17">
    <location>
        <begin position="27"/>
        <end position="53"/>
    </location>
</feature>
<dbReference type="VEuPathDB" id="FungiDB:FUN_001769"/>
<dbReference type="Pfam" id="PF02518">
    <property type="entry name" value="HATPase_c"/>
    <property type="match status" value="1"/>
</dbReference>
<keyword evidence="11 15" id="KW-0799">Topoisomerase</keyword>
<feature type="region of interest" description="Disordered" evidence="17">
    <location>
        <begin position="1"/>
        <end position="79"/>
    </location>
</feature>
<dbReference type="CDD" id="cd03365">
    <property type="entry name" value="TOPRIM_TopoIIA"/>
    <property type="match status" value="1"/>
</dbReference>
<dbReference type="InterPro" id="IPR013759">
    <property type="entry name" value="Topo_IIA_B_C"/>
</dbReference>
<dbReference type="SUPFAM" id="SSF54211">
    <property type="entry name" value="Ribosomal protein S5 domain 2-like"/>
    <property type="match status" value="1"/>
</dbReference>
<dbReference type="InterPro" id="IPR001154">
    <property type="entry name" value="TopoII_euk"/>
</dbReference>
<evidence type="ECO:0000256" key="17">
    <source>
        <dbReference type="SAM" id="MobiDB-lite"/>
    </source>
</evidence>
<evidence type="ECO:0000256" key="3">
    <source>
        <dbReference type="ARBA" id="ARBA00001946"/>
    </source>
</evidence>
<evidence type="ECO:0000256" key="5">
    <source>
        <dbReference type="ARBA" id="ARBA00012895"/>
    </source>
</evidence>
<keyword evidence="21" id="KW-1185">Reference proteome</keyword>
<dbReference type="Pfam" id="PF16898">
    <property type="entry name" value="TOPRIM_C"/>
    <property type="match status" value="1"/>
</dbReference>
<dbReference type="GO" id="GO:0003677">
    <property type="term" value="F:DNA binding"/>
    <property type="evidence" value="ECO:0007669"/>
    <property type="project" value="UniProtKB-UniRule"/>
</dbReference>
<dbReference type="FunFam" id="3.30.1360.40:FF:000003">
    <property type="entry name" value="DNA topoisomerase 2"/>
    <property type="match status" value="1"/>
</dbReference>
<dbReference type="VEuPathDB" id="FungiDB:RhiirFUN_026179"/>
<evidence type="ECO:0000256" key="2">
    <source>
        <dbReference type="ARBA" id="ARBA00001913"/>
    </source>
</evidence>
<keyword evidence="8 16" id="KW-0547">Nucleotide-binding</keyword>
<keyword evidence="13 15" id="KW-0413">Isomerase</keyword>
<dbReference type="PROSITE" id="PS00177">
    <property type="entry name" value="TOPOISOMERASE_II"/>
    <property type="match status" value="1"/>
</dbReference>
<dbReference type="Gene3D" id="3.90.199.10">
    <property type="entry name" value="Topoisomerase II, domain 5"/>
    <property type="match status" value="1"/>
</dbReference>
<dbReference type="SUPFAM" id="SSF56719">
    <property type="entry name" value="Type II DNA topoisomerase"/>
    <property type="match status" value="1"/>
</dbReference>
<comment type="caution">
    <text evidence="20">The sequence shown here is derived from an EMBL/GenBank/DDBJ whole genome shotgun (WGS) entry which is preliminary data.</text>
</comment>
<dbReference type="CDD" id="cd03481">
    <property type="entry name" value="TopoIIA_Trans_ScTopoIIA"/>
    <property type="match status" value="1"/>
</dbReference>
<evidence type="ECO:0000313" key="21">
    <source>
        <dbReference type="Proteomes" id="UP000234323"/>
    </source>
</evidence>
<dbReference type="GO" id="GO:0003918">
    <property type="term" value="F:DNA topoisomerase type II (double strand cut, ATP-hydrolyzing) activity"/>
    <property type="evidence" value="ECO:0007669"/>
    <property type="project" value="UniProtKB-UniRule"/>
</dbReference>
<dbReference type="InterPro" id="IPR001241">
    <property type="entry name" value="Topo_IIA"/>
</dbReference>
<dbReference type="PROSITE" id="PS50880">
    <property type="entry name" value="TOPRIM"/>
    <property type="match status" value="1"/>
</dbReference>
<keyword evidence="7" id="KW-0479">Metal-binding</keyword>
<dbReference type="Gene3D" id="3.40.50.670">
    <property type="match status" value="1"/>
</dbReference>
<dbReference type="InterPro" id="IPR020568">
    <property type="entry name" value="Ribosomal_Su5_D2-typ_SF"/>
</dbReference>
<evidence type="ECO:0000259" key="18">
    <source>
        <dbReference type="PROSITE" id="PS50880"/>
    </source>
</evidence>
<dbReference type="Pfam" id="PF00521">
    <property type="entry name" value="DNA_topoisoIV"/>
    <property type="match status" value="1"/>
</dbReference>
<dbReference type="Gene3D" id="3.30.1360.40">
    <property type="match status" value="1"/>
</dbReference>
<dbReference type="InterPro" id="IPR031660">
    <property type="entry name" value="TOPRIM_C"/>
</dbReference>
<dbReference type="GO" id="GO:0046872">
    <property type="term" value="F:metal ion binding"/>
    <property type="evidence" value="ECO:0007669"/>
    <property type="project" value="UniProtKB-KW"/>
</dbReference>
<comment type="cofactor">
    <cofactor evidence="2">
        <name>Ca(2+)</name>
        <dbReference type="ChEBI" id="CHEBI:29108"/>
    </cofactor>
</comment>
<dbReference type="GO" id="GO:0000819">
    <property type="term" value="P:sister chromatid segregation"/>
    <property type="evidence" value="ECO:0007669"/>
    <property type="project" value="TreeGrafter"/>
</dbReference>
<feature type="active site" description="O-(5'-phospho-DNA)-tyrosine intermediate" evidence="15">
    <location>
        <position position="845"/>
    </location>
</feature>
<comment type="subunit">
    <text evidence="16">Homodimer.</text>
</comment>
<evidence type="ECO:0000256" key="6">
    <source>
        <dbReference type="ARBA" id="ARBA00019635"/>
    </source>
</evidence>
<dbReference type="Gene3D" id="1.10.268.10">
    <property type="entry name" value="Topoisomerase, domain 3"/>
    <property type="match status" value="1"/>
</dbReference>
<dbReference type="AlphaFoldDB" id="A0A2I1FYC1"/>
<evidence type="ECO:0000256" key="8">
    <source>
        <dbReference type="ARBA" id="ARBA00022741"/>
    </source>
</evidence>
<dbReference type="GO" id="GO:0000712">
    <property type="term" value="P:resolution of meiotic recombination intermediates"/>
    <property type="evidence" value="ECO:0007669"/>
    <property type="project" value="TreeGrafter"/>
</dbReference>
<comment type="similarity">
    <text evidence="4 16">Belongs to the type II topoisomerase family.</text>
</comment>
<dbReference type="InterPro" id="IPR006171">
    <property type="entry name" value="TOPRIM_dom"/>
</dbReference>
<dbReference type="InterPro" id="IPR018522">
    <property type="entry name" value="TopoIIA_CS"/>
</dbReference>
<reference evidence="20 21" key="1">
    <citation type="submission" date="2015-10" db="EMBL/GenBank/DDBJ databases">
        <title>Genome analyses suggest a sexual origin of heterokaryosis in a supposedly ancient asexual fungus.</title>
        <authorList>
            <person name="Ropars J."/>
            <person name="Sedzielewska K."/>
            <person name="Noel J."/>
            <person name="Charron P."/>
            <person name="Farinelli L."/>
            <person name="Marton T."/>
            <person name="Kruger M."/>
            <person name="Pelin A."/>
            <person name="Brachmann A."/>
            <person name="Corradi N."/>
        </authorList>
    </citation>
    <scope>NUCLEOTIDE SEQUENCE [LARGE SCALE GENOMIC DNA]</scope>
    <source>
        <strain evidence="20 21">A4</strain>
    </source>
</reference>
<dbReference type="GO" id="GO:0005524">
    <property type="term" value="F:ATP binding"/>
    <property type="evidence" value="ECO:0007669"/>
    <property type="project" value="UniProtKB-UniRule"/>
</dbReference>
<evidence type="ECO:0000256" key="15">
    <source>
        <dbReference type="PROSITE-ProRule" id="PRU01384"/>
    </source>
</evidence>
<dbReference type="Gene3D" id="3.30.565.10">
    <property type="entry name" value="Histidine kinase-like ATPase, C-terminal domain"/>
    <property type="match status" value="1"/>
</dbReference>
<comment type="catalytic activity">
    <reaction evidence="1 15 16">
        <text>ATP-dependent breakage, passage and rejoining of double-stranded DNA.</text>
        <dbReference type="EC" id="5.6.2.2"/>
    </reaction>
</comment>
<dbReference type="InterPro" id="IPR013758">
    <property type="entry name" value="Topo_IIA_A/C_ab"/>
</dbReference>
<dbReference type="VEuPathDB" id="FungiDB:RhiirA1_521965"/>
<evidence type="ECO:0000256" key="16">
    <source>
        <dbReference type="RuleBase" id="RU362094"/>
    </source>
</evidence>
<dbReference type="SMART" id="SM00434">
    <property type="entry name" value="TOP4c"/>
    <property type="match status" value="1"/>
</dbReference>
<evidence type="ECO:0000256" key="12">
    <source>
        <dbReference type="ARBA" id="ARBA00023125"/>
    </source>
</evidence>
<dbReference type="PANTHER" id="PTHR10169">
    <property type="entry name" value="DNA TOPOISOMERASE/GYRASE"/>
    <property type="match status" value="1"/>
</dbReference>
<dbReference type="FunFam" id="3.30.230.10:FF:000008">
    <property type="entry name" value="DNA topoisomerase 2"/>
    <property type="match status" value="1"/>
</dbReference>
<evidence type="ECO:0000256" key="9">
    <source>
        <dbReference type="ARBA" id="ARBA00022840"/>
    </source>
</evidence>
<dbReference type="Proteomes" id="UP000234323">
    <property type="component" value="Unassembled WGS sequence"/>
</dbReference>
<evidence type="ECO:0000256" key="14">
    <source>
        <dbReference type="ARBA" id="ARBA00053943"/>
    </source>
</evidence>
<accession>A0A2I1FYC1</accession>
<dbReference type="PRINTS" id="PR01158">
    <property type="entry name" value="TOPISMRASEII"/>
</dbReference>
<dbReference type="Pfam" id="PF01751">
    <property type="entry name" value="Toprim"/>
    <property type="match status" value="1"/>
</dbReference>
<evidence type="ECO:0000256" key="11">
    <source>
        <dbReference type="ARBA" id="ARBA00023029"/>
    </source>
</evidence>
<dbReference type="Pfam" id="PF00204">
    <property type="entry name" value="DNA_gyraseB"/>
    <property type="match status" value="1"/>
</dbReference>
<dbReference type="FunFam" id="3.90.199.10:FF:000002">
    <property type="entry name" value="DNA topoisomerase 2"/>
    <property type="match status" value="1"/>
</dbReference>
<dbReference type="InterPro" id="IPR036890">
    <property type="entry name" value="HATPase_C_sf"/>
</dbReference>
<comment type="function">
    <text evidence="14 16">Control of topological states of DNA by transient breakage and subsequent rejoining of DNA strands. Topoisomerase II makes double-strand breaks.</text>
</comment>
<organism evidence="20 21">
    <name type="scientific">Rhizophagus irregularis</name>
    <dbReference type="NCBI Taxonomy" id="588596"/>
    <lineage>
        <taxon>Eukaryota</taxon>
        <taxon>Fungi</taxon>
        <taxon>Fungi incertae sedis</taxon>
        <taxon>Mucoromycota</taxon>
        <taxon>Glomeromycotina</taxon>
        <taxon>Glomeromycetes</taxon>
        <taxon>Glomerales</taxon>
        <taxon>Glomeraceae</taxon>
        <taxon>Rhizophagus</taxon>
    </lineage>
</organism>
<dbReference type="Gene3D" id="3.30.230.10">
    <property type="match status" value="1"/>
</dbReference>
<feature type="domain" description="Topo IIA-type catalytic" evidence="19">
    <location>
        <begin position="755"/>
        <end position="1193"/>
    </location>
</feature>
<dbReference type="InterPro" id="IPR002205">
    <property type="entry name" value="Topo_IIA_dom_A"/>
</dbReference>
<dbReference type="CDD" id="cd16930">
    <property type="entry name" value="HATPase_TopII-like"/>
    <property type="match status" value="1"/>
</dbReference>
<dbReference type="InterPro" id="IPR003594">
    <property type="entry name" value="HATPase_dom"/>
</dbReference>
<dbReference type="InterPro" id="IPR013760">
    <property type="entry name" value="Topo_IIA-like_dom_sf"/>
</dbReference>
<dbReference type="PANTHER" id="PTHR10169:SF38">
    <property type="entry name" value="DNA TOPOISOMERASE 2"/>
    <property type="match status" value="1"/>
</dbReference>
<dbReference type="InterPro" id="IPR013757">
    <property type="entry name" value="Topo_IIA_A_a_sf"/>
</dbReference>
<evidence type="ECO:0000256" key="10">
    <source>
        <dbReference type="ARBA" id="ARBA00022842"/>
    </source>
</evidence>
<dbReference type="PROSITE" id="PS52040">
    <property type="entry name" value="TOPO_IIA"/>
    <property type="match status" value="1"/>
</dbReference>
<evidence type="ECO:0000256" key="4">
    <source>
        <dbReference type="ARBA" id="ARBA00011080"/>
    </source>
</evidence>
<gene>
    <name evidence="20" type="ORF">RhiirA4_523770</name>
</gene>
<evidence type="ECO:0000313" key="20">
    <source>
        <dbReference type="EMBL" id="PKY39326.1"/>
    </source>
</evidence>
<protein>
    <recommendedName>
        <fullName evidence="6 16">DNA topoisomerase 2</fullName>
        <ecNumber evidence="5 16">5.6.2.2</ecNumber>
    </recommendedName>
</protein>
<evidence type="ECO:0000259" key="19">
    <source>
        <dbReference type="PROSITE" id="PS52040"/>
    </source>
</evidence>
<evidence type="ECO:0000256" key="13">
    <source>
        <dbReference type="ARBA" id="ARBA00023235"/>
    </source>
</evidence>
<dbReference type="EC" id="5.6.2.2" evidence="5 16"/>
<evidence type="ECO:0000256" key="1">
    <source>
        <dbReference type="ARBA" id="ARBA00000185"/>
    </source>
</evidence>
<sequence length="1224" mass="140804">MSDSQVQNENTEPTKKVTKPRKPRAEASSSKSSTPKKSTPKKSSSSKASTPKKSTPKKSTPKKSNPVDVEESSEVTTPSKAIEKTIEEVYQKKTQLEHVLLRPDTYVGSVEPLKEKMWVYDSEKQGMVYRDITYVPGLYKIVDEILVNAADNKVRDPTMNTIKVNINKEEGTISIYNNGKGIPIEIHKEEKIWVPELIFGHLLTSSNYDDSEKKVTGGRNGYGAKLANIFSTEFIVETTDSSVSKKYRQIFRNNMSVIEEPKLTSYSKKDEYTMITFKPDFEKFNMSQFDDDITALLKKRVYDMVACVNNIKVYLNNEKLKLKDFKEYMQLYLGEREEPRPDIVYERVNNRWEIGVLPSSESQFLQISFVNSICTSKGGTHVNYIADQLADRILSAVKSKKKDANIKKNQVKNHMWIFVKCLIENPTFDSQTKENLTLKVTSFGSSCNPSDAFFKGLLKCGIVDQIIEVVDFKLNKELKKTDGKKSRKITGITKLDDANNAGGRNAKDCTLILTEGDSAKSLAVAGLSEVGRDYYGVFPLRGKLLNVRDGSHKQIMNNAEIQHIKQILGLKQGKEYESTSELRYGHLMIMTDQDHDGSHIKGLIINFMDHFFPSLLRIKGFLLEFITPIVKCTKGEMELSFFTVPEFEKWKETIPDIKNWKIKYYKGLGTSSSAEAKKYFRNLNRHKKPFRAIAEGERELIDMAFNKKKADDRKEWLKNYEPGTYMNHDVNEITITDFINKELILFSRADNERSIPNVLDGLKPGQRKVLYTCFKKNFKNEVKVSSLSGAVLAEAAYHHGDASLQGTIIAMAHDFVGSNNINVLHGEGQFGTRAQGGKDAASARYISVTIPPLTRKIFHPQDDALLTYCNDDGQFVEPEWYLPILPMILVNGSEGIGTGWSSYIPNYNPRDIVDNLKRLINNEEPVPMHPWYRGFQGEFEQLSNDRYQVNGIIQKVNDESVRITELPVRVWTQSYKEQLEKWIAGTERTSSWIREYKENHTTTAVDFTVKLSEDNLIAALKEGLEKKFKTSTAINTSNMVCFDGRGRIRKYNSPEEILKEFYDYRLEYYHKRKAHMIKILEIEVRKLRNKAKFLQMKIDHNLEFEGLLRNAIIDLLEKNNFERFADDKDIKDNDDEDFNISHNDHGYDYLMKSPAWSFCMEEVQKLLSKKVEKENELEDLRKKTPQRMWIEDLNDFLAFWDVSIYFMHLILYIKRNNLIIITSI</sequence>
<name>A0A2I1FYC1_9GLOM</name>
<proteinExistence type="inferred from homology"/>
<dbReference type="FunFam" id="3.40.50.670:FF:000001">
    <property type="entry name" value="DNA topoisomerase 2"/>
    <property type="match status" value="2"/>
</dbReference>
<dbReference type="InterPro" id="IPR013506">
    <property type="entry name" value="Topo_IIA_bsu_dom2"/>
</dbReference>
<dbReference type="CDD" id="cd00187">
    <property type="entry name" value="TOP4c"/>
    <property type="match status" value="1"/>
</dbReference>
<dbReference type="InterPro" id="IPR034157">
    <property type="entry name" value="TOPRIM_TopoII"/>
</dbReference>
<feature type="compositionally biased region" description="Polar residues" evidence="17">
    <location>
        <begin position="1"/>
        <end position="11"/>
    </location>
</feature>
<keyword evidence="9 16" id="KW-0067">ATP-binding</keyword>
<dbReference type="SMART" id="SM00433">
    <property type="entry name" value="TOP2c"/>
    <property type="match status" value="1"/>
</dbReference>
<dbReference type="InterPro" id="IPR014721">
    <property type="entry name" value="Ribsml_uS5_D2-typ_fold_subgr"/>
</dbReference>
<dbReference type="InterPro" id="IPR050634">
    <property type="entry name" value="DNA_Topoisomerase_II"/>
</dbReference>
<feature type="domain" description="Toprim" evidence="18">
    <location>
        <begin position="509"/>
        <end position="623"/>
    </location>
</feature>
<dbReference type="GO" id="GO:0005634">
    <property type="term" value="C:nucleus"/>
    <property type="evidence" value="ECO:0007669"/>
    <property type="project" value="TreeGrafter"/>
</dbReference>
<keyword evidence="12 15" id="KW-0238">DNA-binding</keyword>
<dbReference type="EMBL" id="LLXI01000059">
    <property type="protein sequence ID" value="PKY39326.1"/>
    <property type="molecule type" value="Genomic_DNA"/>
</dbReference>
<dbReference type="SUPFAM" id="SSF55874">
    <property type="entry name" value="ATPase domain of HSP90 chaperone/DNA topoisomerase II/histidine kinase"/>
    <property type="match status" value="1"/>
</dbReference>
<dbReference type="Gene3D" id="3.30.1490.30">
    <property type="match status" value="1"/>
</dbReference>
<dbReference type="FunFam" id="3.30.565.10:FF:000004">
    <property type="entry name" value="DNA topoisomerase 2"/>
    <property type="match status" value="1"/>
</dbReference>
<dbReference type="FunFam" id="3.30.1490.30:FF:000001">
    <property type="entry name" value="DNA topoisomerase 2"/>
    <property type="match status" value="1"/>
</dbReference>
<comment type="cofactor">
    <cofactor evidence="3">
        <name>Mg(2+)</name>
        <dbReference type="ChEBI" id="CHEBI:18420"/>
    </cofactor>
</comment>
<keyword evidence="10" id="KW-0460">Magnesium</keyword>
<evidence type="ECO:0000256" key="7">
    <source>
        <dbReference type="ARBA" id="ARBA00022723"/>
    </source>
</evidence>